<protein>
    <submittedName>
        <fullName evidence="1">Uncharacterized protein</fullName>
    </submittedName>
</protein>
<dbReference type="AlphaFoldDB" id="A0A6S7G3F9"/>
<sequence length="52" mass="6055">MSAKSINLEEFRSLLDEKLVPLKSEISELNSKRSFIDMTNEKYEEVMSMLAE</sequence>
<keyword evidence="2" id="KW-1185">Reference proteome</keyword>
<comment type="caution">
    <text evidence="1">The sequence shown here is derived from an EMBL/GenBank/DDBJ whole genome shotgun (WGS) entry which is preliminary data.</text>
</comment>
<reference evidence="1" key="1">
    <citation type="submission" date="2020-04" db="EMBL/GenBank/DDBJ databases">
        <authorList>
            <person name="Alioto T."/>
            <person name="Alioto T."/>
            <person name="Gomez Garrido J."/>
        </authorList>
    </citation>
    <scope>NUCLEOTIDE SEQUENCE</scope>
    <source>
        <strain evidence="1">A484AB</strain>
    </source>
</reference>
<evidence type="ECO:0000313" key="1">
    <source>
        <dbReference type="EMBL" id="CAB3980411.1"/>
    </source>
</evidence>
<name>A0A6S7G3F9_PARCT</name>
<organism evidence="1 2">
    <name type="scientific">Paramuricea clavata</name>
    <name type="common">Red gorgonian</name>
    <name type="synonym">Violescent sea-whip</name>
    <dbReference type="NCBI Taxonomy" id="317549"/>
    <lineage>
        <taxon>Eukaryota</taxon>
        <taxon>Metazoa</taxon>
        <taxon>Cnidaria</taxon>
        <taxon>Anthozoa</taxon>
        <taxon>Octocorallia</taxon>
        <taxon>Malacalcyonacea</taxon>
        <taxon>Plexauridae</taxon>
        <taxon>Paramuricea</taxon>
    </lineage>
</organism>
<gene>
    <name evidence="1" type="ORF">PACLA_8A012787</name>
</gene>
<accession>A0A6S7G3F9</accession>
<dbReference type="Proteomes" id="UP001152795">
    <property type="component" value="Unassembled WGS sequence"/>
</dbReference>
<dbReference type="EMBL" id="CACRXK020000289">
    <property type="protein sequence ID" value="CAB3980411.1"/>
    <property type="molecule type" value="Genomic_DNA"/>
</dbReference>
<proteinExistence type="predicted"/>
<evidence type="ECO:0000313" key="2">
    <source>
        <dbReference type="Proteomes" id="UP001152795"/>
    </source>
</evidence>